<dbReference type="OrthoDB" id="81837at2"/>
<evidence type="ECO:0000256" key="1">
    <source>
        <dbReference type="SAM" id="SignalP"/>
    </source>
</evidence>
<dbReference type="EMBL" id="AP019841">
    <property type="protein sequence ID" value="BBM55755.1"/>
    <property type="molecule type" value="Genomic_DNA"/>
</dbReference>
<keyword evidence="1" id="KW-0732">Signal</keyword>
<feature type="chain" id="PRO_5021722238" description="Outer membrane protein beta-barrel domain-containing protein" evidence="1">
    <location>
        <begin position="18"/>
        <end position="200"/>
    </location>
</feature>
<dbReference type="AlphaFoldDB" id="A0A510L0V4"/>
<dbReference type="SUPFAM" id="SSF103515">
    <property type="entry name" value="Autotransporter"/>
    <property type="match status" value="1"/>
</dbReference>
<evidence type="ECO:0000313" key="2">
    <source>
        <dbReference type="EMBL" id="BBM55755.1"/>
    </source>
</evidence>
<feature type="signal peptide" evidence="1">
    <location>
        <begin position="1"/>
        <end position="17"/>
    </location>
</feature>
<dbReference type="RefSeq" id="WP_147004390.1">
    <property type="nucleotide sequence ID" value="NZ_AP019841.1"/>
</dbReference>
<sequence length="200" mass="21706">MKKLFLMFMLLTPFTMAYGERNEIIISPIYGKQKNNNDKNAPVKGVTGSGIKISLEGKSGVDSDVVMGLGMGLMYNSLKVKGKDINSNSGSLISIPIYLTVGTGTDNGIYTKFSFGFSVANGSVKWTDKNGGSGKIKAMPLNGYGAIGIGVQKNRFSFGINGIVTPRLKRQYSSSTKRYNDKFSDSVVSLEFGYQPNYKD</sequence>
<dbReference type="Proteomes" id="UP000321944">
    <property type="component" value="Chromosome"/>
</dbReference>
<evidence type="ECO:0000313" key="3">
    <source>
        <dbReference type="Proteomes" id="UP000321944"/>
    </source>
</evidence>
<evidence type="ECO:0008006" key="4">
    <source>
        <dbReference type="Google" id="ProtNLM"/>
    </source>
</evidence>
<reference evidence="2 3" key="1">
    <citation type="submission" date="2019-07" db="EMBL/GenBank/DDBJ databases">
        <title>Complete Genome Sequence of Leptotrichia wadei Strain JMUB3936.</title>
        <authorList>
            <person name="Watanabe S."/>
            <person name="Cui L."/>
        </authorList>
    </citation>
    <scope>NUCLEOTIDE SEQUENCE [LARGE SCALE GENOMIC DNA]</scope>
    <source>
        <strain evidence="2 3">JMUB3936</strain>
    </source>
</reference>
<accession>A0A510L0V4</accession>
<name>A0A510L0V4_9FUSO</name>
<protein>
    <recommendedName>
        <fullName evidence="4">Outer membrane protein beta-barrel domain-containing protein</fullName>
    </recommendedName>
</protein>
<gene>
    <name evidence="2" type="ORF">JMUB3936_2062</name>
</gene>
<proteinExistence type="predicted"/>
<dbReference type="InterPro" id="IPR036709">
    <property type="entry name" value="Autotransporte_beta_dom_sf"/>
</dbReference>
<organism evidence="2 3">
    <name type="scientific">Leptotrichia wadei</name>
    <dbReference type="NCBI Taxonomy" id="157687"/>
    <lineage>
        <taxon>Bacteria</taxon>
        <taxon>Fusobacteriati</taxon>
        <taxon>Fusobacteriota</taxon>
        <taxon>Fusobacteriia</taxon>
        <taxon>Fusobacteriales</taxon>
        <taxon>Leptotrichiaceae</taxon>
        <taxon>Leptotrichia</taxon>
    </lineage>
</organism>